<evidence type="ECO:0000313" key="1">
    <source>
        <dbReference type="EMBL" id="ELU01662.1"/>
    </source>
</evidence>
<dbReference type="EMBL" id="AMQN01025456">
    <property type="status" value="NOT_ANNOTATED_CDS"/>
    <property type="molecule type" value="Genomic_DNA"/>
</dbReference>
<accession>R7UEG3</accession>
<gene>
    <name evidence="1" type="ORF">CAPTEDRAFT_192851</name>
</gene>
<evidence type="ECO:0000313" key="3">
    <source>
        <dbReference type="Proteomes" id="UP000014760"/>
    </source>
</evidence>
<reference evidence="3" key="1">
    <citation type="submission" date="2012-12" db="EMBL/GenBank/DDBJ databases">
        <authorList>
            <person name="Hellsten U."/>
            <person name="Grimwood J."/>
            <person name="Chapman J.A."/>
            <person name="Shapiro H."/>
            <person name="Aerts A."/>
            <person name="Otillar R.P."/>
            <person name="Terry A.Y."/>
            <person name="Boore J.L."/>
            <person name="Simakov O."/>
            <person name="Marletaz F."/>
            <person name="Cho S.-J."/>
            <person name="Edsinger-Gonzales E."/>
            <person name="Havlak P."/>
            <person name="Kuo D.-H."/>
            <person name="Larsson T."/>
            <person name="Lv J."/>
            <person name="Arendt D."/>
            <person name="Savage R."/>
            <person name="Osoegawa K."/>
            <person name="de Jong P."/>
            <person name="Lindberg D.R."/>
            <person name="Seaver E.C."/>
            <person name="Weisblat D.A."/>
            <person name="Putnam N.H."/>
            <person name="Grigoriev I.V."/>
            <person name="Rokhsar D.S."/>
        </authorList>
    </citation>
    <scope>NUCLEOTIDE SEQUENCE</scope>
    <source>
        <strain evidence="3">I ESC-2004</strain>
    </source>
</reference>
<organism evidence="1">
    <name type="scientific">Capitella teleta</name>
    <name type="common">Polychaete worm</name>
    <dbReference type="NCBI Taxonomy" id="283909"/>
    <lineage>
        <taxon>Eukaryota</taxon>
        <taxon>Metazoa</taxon>
        <taxon>Spiralia</taxon>
        <taxon>Lophotrochozoa</taxon>
        <taxon>Annelida</taxon>
        <taxon>Polychaeta</taxon>
        <taxon>Sedentaria</taxon>
        <taxon>Scolecida</taxon>
        <taxon>Capitellidae</taxon>
        <taxon>Capitella</taxon>
    </lineage>
</organism>
<sequence>MAASIEELYKRFGVLADAKEDAGKNAAKWKTALDNGQNIDTNYFDVLNLDFSVKLKLSCCVTPSPTPQTPPLWDIWQTPQMDHKLLIKPPTRNSVSRFAPPSQNGLMLSAVYPREHTWPHTLLPLHQ</sequence>
<name>R7UEG3_CAPTE</name>
<dbReference type="EnsemblMetazoa" id="CapteT192851">
    <property type="protein sequence ID" value="CapteP192851"/>
    <property type="gene ID" value="CapteG192851"/>
</dbReference>
<proteinExistence type="predicted"/>
<dbReference type="AlphaFoldDB" id="R7UEG3"/>
<dbReference type="EMBL" id="KB304834">
    <property type="protein sequence ID" value="ELU01662.1"/>
    <property type="molecule type" value="Genomic_DNA"/>
</dbReference>
<evidence type="ECO:0000313" key="2">
    <source>
        <dbReference type="EnsemblMetazoa" id="CapteP192851"/>
    </source>
</evidence>
<reference evidence="1 3" key="2">
    <citation type="journal article" date="2013" name="Nature">
        <title>Insights into bilaterian evolution from three spiralian genomes.</title>
        <authorList>
            <person name="Simakov O."/>
            <person name="Marletaz F."/>
            <person name="Cho S.J."/>
            <person name="Edsinger-Gonzales E."/>
            <person name="Havlak P."/>
            <person name="Hellsten U."/>
            <person name="Kuo D.H."/>
            <person name="Larsson T."/>
            <person name="Lv J."/>
            <person name="Arendt D."/>
            <person name="Savage R."/>
            <person name="Osoegawa K."/>
            <person name="de Jong P."/>
            <person name="Grimwood J."/>
            <person name="Chapman J.A."/>
            <person name="Shapiro H."/>
            <person name="Aerts A."/>
            <person name="Otillar R.P."/>
            <person name="Terry A.Y."/>
            <person name="Boore J.L."/>
            <person name="Grigoriev I.V."/>
            <person name="Lindberg D.R."/>
            <person name="Seaver E.C."/>
            <person name="Weisblat D.A."/>
            <person name="Putnam N.H."/>
            <person name="Rokhsar D.S."/>
        </authorList>
    </citation>
    <scope>NUCLEOTIDE SEQUENCE</scope>
    <source>
        <strain evidence="1 3">I ESC-2004</strain>
    </source>
</reference>
<keyword evidence="3" id="KW-1185">Reference proteome</keyword>
<dbReference type="Proteomes" id="UP000014760">
    <property type="component" value="Unassembled WGS sequence"/>
</dbReference>
<dbReference type="HOGENOM" id="CLU_1972576_0_0_1"/>
<protein>
    <submittedName>
        <fullName evidence="1 2">Uncharacterized protein</fullName>
    </submittedName>
</protein>
<reference evidence="2" key="3">
    <citation type="submission" date="2015-06" db="UniProtKB">
        <authorList>
            <consortium name="EnsemblMetazoa"/>
        </authorList>
    </citation>
    <scope>IDENTIFICATION</scope>
</reference>